<accession>A0A8S2AF04</accession>
<keyword evidence="1" id="KW-1133">Transmembrane helix</keyword>
<keyword evidence="3" id="KW-1185">Reference proteome</keyword>
<dbReference type="EMBL" id="LR999455">
    <property type="protein sequence ID" value="CAE6061570.1"/>
    <property type="molecule type" value="Genomic_DNA"/>
</dbReference>
<dbReference type="Proteomes" id="UP000682877">
    <property type="component" value="Chromosome 5"/>
</dbReference>
<feature type="transmembrane region" description="Helical" evidence="1">
    <location>
        <begin position="20"/>
        <end position="40"/>
    </location>
</feature>
<evidence type="ECO:0000313" key="3">
    <source>
        <dbReference type="Proteomes" id="UP000682877"/>
    </source>
</evidence>
<keyword evidence="1" id="KW-0812">Transmembrane</keyword>
<organism evidence="2 3">
    <name type="scientific">Arabidopsis arenosa</name>
    <name type="common">Sand rock-cress</name>
    <name type="synonym">Cardaminopsis arenosa</name>
    <dbReference type="NCBI Taxonomy" id="38785"/>
    <lineage>
        <taxon>Eukaryota</taxon>
        <taxon>Viridiplantae</taxon>
        <taxon>Streptophyta</taxon>
        <taxon>Embryophyta</taxon>
        <taxon>Tracheophyta</taxon>
        <taxon>Spermatophyta</taxon>
        <taxon>Magnoliopsida</taxon>
        <taxon>eudicotyledons</taxon>
        <taxon>Gunneridae</taxon>
        <taxon>Pentapetalae</taxon>
        <taxon>rosids</taxon>
        <taxon>malvids</taxon>
        <taxon>Brassicales</taxon>
        <taxon>Brassicaceae</taxon>
        <taxon>Camelineae</taxon>
        <taxon>Arabidopsis</taxon>
    </lineage>
</organism>
<proteinExistence type="predicted"/>
<evidence type="ECO:0000313" key="2">
    <source>
        <dbReference type="EMBL" id="CAE6061570.1"/>
    </source>
</evidence>
<dbReference type="AlphaFoldDB" id="A0A8S2AF04"/>
<gene>
    <name evidence="2" type="ORF">AARE701A_LOCUS11747</name>
</gene>
<protein>
    <submittedName>
        <fullName evidence="2">Uncharacterized protein</fullName>
    </submittedName>
</protein>
<sequence length="44" mass="4914">MELKKDELLKKVDEEFQWPLVTVGSVGAAGLVATTLFVCYSKLR</sequence>
<name>A0A8S2AF04_ARAAE</name>
<reference evidence="2" key="1">
    <citation type="submission" date="2021-01" db="EMBL/GenBank/DDBJ databases">
        <authorList>
            <person name="Bezrukov I."/>
        </authorList>
    </citation>
    <scope>NUCLEOTIDE SEQUENCE</scope>
</reference>
<keyword evidence="1" id="KW-0472">Membrane</keyword>
<evidence type="ECO:0000256" key="1">
    <source>
        <dbReference type="SAM" id="Phobius"/>
    </source>
</evidence>